<dbReference type="AlphaFoldDB" id="A0AAV7NXY1"/>
<dbReference type="CDD" id="cd01650">
    <property type="entry name" value="RT_nLTR_like"/>
    <property type="match status" value="1"/>
</dbReference>
<evidence type="ECO:0000259" key="1">
    <source>
        <dbReference type="PROSITE" id="PS50878"/>
    </source>
</evidence>
<dbReference type="PANTHER" id="PTHR31635">
    <property type="entry name" value="REVERSE TRANSCRIPTASE DOMAIN-CONTAINING PROTEIN-RELATED"/>
    <property type="match status" value="1"/>
</dbReference>
<protein>
    <recommendedName>
        <fullName evidence="1">Reverse transcriptase domain-containing protein</fullName>
    </recommendedName>
</protein>
<evidence type="ECO:0000313" key="3">
    <source>
        <dbReference type="Proteomes" id="UP001066276"/>
    </source>
</evidence>
<organism evidence="2 3">
    <name type="scientific">Pleurodeles waltl</name>
    <name type="common">Iberian ribbed newt</name>
    <dbReference type="NCBI Taxonomy" id="8319"/>
    <lineage>
        <taxon>Eukaryota</taxon>
        <taxon>Metazoa</taxon>
        <taxon>Chordata</taxon>
        <taxon>Craniata</taxon>
        <taxon>Vertebrata</taxon>
        <taxon>Euteleostomi</taxon>
        <taxon>Amphibia</taxon>
        <taxon>Batrachia</taxon>
        <taxon>Caudata</taxon>
        <taxon>Salamandroidea</taxon>
        <taxon>Salamandridae</taxon>
        <taxon>Pleurodelinae</taxon>
        <taxon>Pleurodeles</taxon>
    </lineage>
</organism>
<dbReference type="EMBL" id="JANPWB010000012">
    <property type="protein sequence ID" value="KAJ1119449.1"/>
    <property type="molecule type" value="Genomic_DNA"/>
</dbReference>
<dbReference type="InterPro" id="IPR043502">
    <property type="entry name" value="DNA/RNA_pol_sf"/>
</dbReference>
<reference evidence="2" key="1">
    <citation type="journal article" date="2022" name="bioRxiv">
        <title>Sequencing and chromosome-scale assembly of the giantPleurodeles waltlgenome.</title>
        <authorList>
            <person name="Brown T."/>
            <person name="Elewa A."/>
            <person name="Iarovenko S."/>
            <person name="Subramanian E."/>
            <person name="Araus A.J."/>
            <person name="Petzold A."/>
            <person name="Susuki M."/>
            <person name="Suzuki K.-i.T."/>
            <person name="Hayashi T."/>
            <person name="Toyoda A."/>
            <person name="Oliveira C."/>
            <person name="Osipova E."/>
            <person name="Leigh N.D."/>
            <person name="Simon A."/>
            <person name="Yun M.H."/>
        </authorList>
    </citation>
    <scope>NUCLEOTIDE SEQUENCE</scope>
    <source>
        <strain evidence="2">20211129_DDA</strain>
        <tissue evidence="2">Liver</tissue>
    </source>
</reference>
<evidence type="ECO:0000313" key="2">
    <source>
        <dbReference type="EMBL" id="KAJ1119449.1"/>
    </source>
</evidence>
<dbReference type="SUPFAM" id="SSF56672">
    <property type="entry name" value="DNA/RNA polymerases"/>
    <property type="match status" value="1"/>
</dbReference>
<dbReference type="PROSITE" id="PS50878">
    <property type="entry name" value="RT_POL"/>
    <property type="match status" value="1"/>
</dbReference>
<keyword evidence="3" id="KW-1185">Reference proteome</keyword>
<dbReference type="Pfam" id="PF00078">
    <property type="entry name" value="RVT_1"/>
    <property type="match status" value="1"/>
</dbReference>
<dbReference type="Proteomes" id="UP001066276">
    <property type="component" value="Chromosome 8"/>
</dbReference>
<dbReference type="PANTHER" id="PTHR31635:SF196">
    <property type="entry name" value="REVERSE TRANSCRIPTASE DOMAIN-CONTAINING PROTEIN-RELATED"/>
    <property type="match status" value="1"/>
</dbReference>
<sequence length="299" mass="34306">MPTLVHPDQCGFIPTRSTRHCIRRLHLALAHRKALLHTQLALFLLDFEKAFDTVDWSYLNQVLYKNGLGPKFRGLVKLLYSNPTARIRVNGVVSDPIPIGRGTRQGCPLSPLLFALVIEPLAIQMRSDPLIEGWHWPSGSEDRVALYADDVLLYISNPSKSGPRVLEILRLFAEASGLTLNPAKSLLIPLHRSHDCIDWQRNIPVRRNSFKYLGIHISLLPELAWELNVTPLSKKIKIDLLRWKALPLNLLGRIALYKMMILPRLLYLLQNFPHPIPVRWFKEMDSLARQFIWSGSRTR</sequence>
<feature type="domain" description="Reverse transcriptase" evidence="1">
    <location>
        <begin position="1"/>
        <end position="217"/>
    </location>
</feature>
<comment type="caution">
    <text evidence="2">The sequence shown here is derived from an EMBL/GenBank/DDBJ whole genome shotgun (WGS) entry which is preliminary data.</text>
</comment>
<accession>A0AAV7NXY1</accession>
<dbReference type="InterPro" id="IPR000477">
    <property type="entry name" value="RT_dom"/>
</dbReference>
<name>A0AAV7NXY1_PLEWA</name>
<gene>
    <name evidence="2" type="ORF">NDU88_007635</name>
</gene>
<proteinExistence type="predicted"/>